<feature type="domain" description="3-hydroxyacyl-CoA dehydrogenase NAD binding" evidence="10">
    <location>
        <begin position="5"/>
        <end position="213"/>
    </location>
</feature>
<dbReference type="Proteomes" id="UP000095492">
    <property type="component" value="Unassembled WGS sequence"/>
</dbReference>
<dbReference type="PANTHER" id="PTHR43561">
    <property type="match status" value="1"/>
</dbReference>
<feature type="domain" description="3-hydroxyacyl-CoA dehydrogenase C-terminal" evidence="9">
    <location>
        <begin position="218"/>
        <end position="316"/>
    </location>
</feature>
<accession>A0A173T3F3</accession>
<dbReference type="GO" id="GO:0008691">
    <property type="term" value="F:3-hydroxybutyryl-CoA dehydrogenase activity"/>
    <property type="evidence" value="ECO:0007669"/>
    <property type="project" value="UniProtKB-EC"/>
</dbReference>
<evidence type="ECO:0000259" key="9">
    <source>
        <dbReference type="Pfam" id="PF00725"/>
    </source>
</evidence>
<evidence type="ECO:0000256" key="8">
    <source>
        <dbReference type="PIRSR" id="PIRSR000105-1"/>
    </source>
</evidence>
<feature type="site" description="Important for catalytic activity" evidence="8">
    <location>
        <position position="171"/>
    </location>
</feature>
<evidence type="ECO:0000256" key="7">
    <source>
        <dbReference type="ARBA" id="ARBA00049556"/>
    </source>
</evidence>
<evidence type="ECO:0000256" key="5">
    <source>
        <dbReference type="ARBA" id="ARBA00023027"/>
    </source>
</evidence>
<dbReference type="Gene3D" id="3.40.50.720">
    <property type="entry name" value="NAD(P)-binding Rossmann-like Domain"/>
    <property type="match status" value="1"/>
</dbReference>
<dbReference type="PANTHER" id="PTHR43561:SF3">
    <property type="entry name" value="HYDROXYACYL-COENZYME A DEHYDROGENASE, MITOCHONDRIAL"/>
    <property type="match status" value="1"/>
</dbReference>
<sequence length="317" mass="34964">MGFKKVVVVGGGVLGSQIAYQVAYKGFDVTVWLRSEGSIGRAKPKFERWHETYKKDLEATKVLIGTDTKLYPRGLVDDFASLTPEKIDALKEQADKAYEGLIYELDMAKAMADADLVIESLSEDPKAKIEFYQAMAPLLPEKTVVVTNSSTMLPSTFASYTGRPEKYLALHFANEIWKNNTAEIMGHPGTAQKYYDEVVAFAKEIGMIPLQLKKEQPGYILNSLLVPFLNAGQALYANDVADPQTIDLTWMLGTGAPLGPFRILDIVGLDTAYNIVMMNPEAKNPETLPGKIATRLKEFIDAGKKGVASGEGFYKYN</sequence>
<dbReference type="EC" id="1.1.1.157" evidence="11"/>
<evidence type="ECO:0000259" key="10">
    <source>
        <dbReference type="Pfam" id="PF02737"/>
    </source>
</evidence>
<reference evidence="11 12" key="1">
    <citation type="submission" date="2015-09" db="EMBL/GenBank/DDBJ databases">
        <authorList>
            <consortium name="Pathogen Informatics"/>
        </authorList>
    </citation>
    <scope>NUCLEOTIDE SEQUENCE [LARGE SCALE GENOMIC DNA]</scope>
    <source>
        <strain evidence="11 12">2789STDY5608891</strain>
    </source>
</reference>
<dbReference type="GO" id="GO:0003857">
    <property type="term" value="F:(3S)-3-hydroxyacyl-CoA dehydrogenase (NAD+) activity"/>
    <property type="evidence" value="ECO:0007669"/>
    <property type="project" value="UniProtKB-EC"/>
</dbReference>
<dbReference type="OrthoDB" id="9771883at2"/>
<keyword evidence="4 11" id="KW-0560">Oxidoreductase</keyword>
<dbReference type="GO" id="GO:0070403">
    <property type="term" value="F:NAD+ binding"/>
    <property type="evidence" value="ECO:0007669"/>
    <property type="project" value="InterPro"/>
</dbReference>
<keyword evidence="6" id="KW-0443">Lipid metabolism</keyword>
<name>A0A173T3F3_EUBRA</name>
<dbReference type="GeneID" id="97390766"/>
<keyword evidence="3" id="KW-0276">Fatty acid metabolism</keyword>
<dbReference type="Gene3D" id="1.10.1040.10">
    <property type="entry name" value="N-(1-d-carboxylethyl)-l-norvaline Dehydrogenase, domain 2"/>
    <property type="match status" value="1"/>
</dbReference>
<dbReference type="InterPro" id="IPR006108">
    <property type="entry name" value="3HC_DH_C"/>
</dbReference>
<dbReference type="PIRSF" id="PIRSF000105">
    <property type="entry name" value="HCDH"/>
    <property type="match status" value="1"/>
</dbReference>
<dbReference type="InterPro" id="IPR052242">
    <property type="entry name" value="Mito_3-hydroxyacyl-CoA_DH"/>
</dbReference>
<dbReference type="GO" id="GO:0006635">
    <property type="term" value="P:fatty acid beta-oxidation"/>
    <property type="evidence" value="ECO:0007669"/>
    <property type="project" value="TreeGrafter"/>
</dbReference>
<evidence type="ECO:0000256" key="6">
    <source>
        <dbReference type="ARBA" id="ARBA00023098"/>
    </source>
</evidence>
<dbReference type="InterPro" id="IPR036291">
    <property type="entry name" value="NAD(P)-bd_dom_sf"/>
</dbReference>
<dbReference type="InterPro" id="IPR006176">
    <property type="entry name" value="3-OHacyl-CoA_DH_NAD-bd"/>
</dbReference>
<dbReference type="Pfam" id="PF00725">
    <property type="entry name" value="3HCDH"/>
    <property type="match status" value="1"/>
</dbReference>
<keyword evidence="5" id="KW-0520">NAD</keyword>
<dbReference type="AlphaFoldDB" id="A0A173T3F3"/>
<protein>
    <submittedName>
        <fullName evidence="11">3-hydroxybutyryl-CoA dehydrogenase</fullName>
        <ecNumber evidence="11">1.1.1.157</ecNumber>
    </submittedName>
</protein>
<dbReference type="RefSeq" id="WP_022035633.1">
    <property type="nucleotide sequence ID" value="NZ_CBCTYR010000049.1"/>
</dbReference>
<dbReference type="InterPro" id="IPR013328">
    <property type="entry name" value="6PGD_dom2"/>
</dbReference>
<comment type="catalytic activity">
    <reaction evidence="7">
        <text>a (3S)-3-hydroxyacyl-CoA + NAD(+) = a 3-oxoacyl-CoA + NADH + H(+)</text>
        <dbReference type="Rhea" id="RHEA:22432"/>
        <dbReference type="ChEBI" id="CHEBI:15378"/>
        <dbReference type="ChEBI" id="CHEBI:57318"/>
        <dbReference type="ChEBI" id="CHEBI:57540"/>
        <dbReference type="ChEBI" id="CHEBI:57945"/>
        <dbReference type="ChEBI" id="CHEBI:90726"/>
        <dbReference type="EC" id="1.1.1.35"/>
    </reaction>
</comment>
<dbReference type="NCBIfam" id="NF006143">
    <property type="entry name" value="PRK08293.1"/>
    <property type="match status" value="1"/>
</dbReference>
<organism evidence="11 12">
    <name type="scientific">Eubacterium ramulus</name>
    <dbReference type="NCBI Taxonomy" id="39490"/>
    <lineage>
        <taxon>Bacteria</taxon>
        <taxon>Bacillati</taxon>
        <taxon>Bacillota</taxon>
        <taxon>Clostridia</taxon>
        <taxon>Eubacteriales</taxon>
        <taxon>Eubacteriaceae</taxon>
        <taxon>Eubacterium</taxon>
    </lineage>
</organism>
<evidence type="ECO:0000313" key="12">
    <source>
        <dbReference type="Proteomes" id="UP000095492"/>
    </source>
</evidence>
<evidence type="ECO:0000256" key="1">
    <source>
        <dbReference type="ARBA" id="ARBA00005005"/>
    </source>
</evidence>
<dbReference type="SUPFAM" id="SSF48179">
    <property type="entry name" value="6-phosphogluconate dehydrogenase C-terminal domain-like"/>
    <property type="match status" value="1"/>
</dbReference>
<dbReference type="Pfam" id="PF02737">
    <property type="entry name" value="3HCDH_N"/>
    <property type="match status" value="1"/>
</dbReference>
<comment type="pathway">
    <text evidence="2">Lipid metabolism; butanoate metabolism.</text>
</comment>
<gene>
    <name evidence="11" type="primary">fadB2_2</name>
    <name evidence="11" type="ORF">ERS852448_01280</name>
</gene>
<evidence type="ECO:0000256" key="3">
    <source>
        <dbReference type="ARBA" id="ARBA00022832"/>
    </source>
</evidence>
<evidence type="ECO:0000256" key="2">
    <source>
        <dbReference type="ARBA" id="ARBA00005086"/>
    </source>
</evidence>
<dbReference type="EMBL" id="CYYA01000007">
    <property type="protein sequence ID" value="CUM96756.1"/>
    <property type="molecule type" value="Genomic_DNA"/>
</dbReference>
<comment type="pathway">
    <text evidence="1">Lipid metabolism; fatty acid beta-oxidation.</text>
</comment>
<evidence type="ECO:0000313" key="11">
    <source>
        <dbReference type="EMBL" id="CUM96756.1"/>
    </source>
</evidence>
<dbReference type="InterPro" id="IPR008927">
    <property type="entry name" value="6-PGluconate_DH-like_C_sf"/>
</dbReference>
<dbReference type="InterPro" id="IPR022694">
    <property type="entry name" value="3-OHacyl-CoA_DH"/>
</dbReference>
<dbReference type="SUPFAM" id="SSF51735">
    <property type="entry name" value="NAD(P)-binding Rossmann-fold domains"/>
    <property type="match status" value="1"/>
</dbReference>
<proteinExistence type="predicted"/>
<evidence type="ECO:0000256" key="4">
    <source>
        <dbReference type="ARBA" id="ARBA00023002"/>
    </source>
</evidence>
<dbReference type="STRING" id="39490.ERS852448_01280"/>